<reference evidence="1" key="1">
    <citation type="journal article" date="2020" name="Microb. Genom.">
        <title>Genetic diversity of clinical and environmental Mucorales isolates obtained from an investigation of mucormycosis cases among solid organ transplant recipients.</title>
        <authorList>
            <person name="Nguyen M.H."/>
            <person name="Kaul D."/>
            <person name="Muto C."/>
            <person name="Cheng S.J."/>
            <person name="Richter R.A."/>
            <person name="Bruno V.M."/>
            <person name="Liu G."/>
            <person name="Beyhan S."/>
            <person name="Sundermann A.J."/>
            <person name="Mounaud S."/>
            <person name="Pasculle A.W."/>
            <person name="Nierman W.C."/>
            <person name="Driscoll E."/>
            <person name="Cumbie R."/>
            <person name="Clancy C.J."/>
            <person name="Dupont C.L."/>
        </authorList>
    </citation>
    <scope>NUCLEOTIDE SEQUENCE</scope>
    <source>
        <strain evidence="1">GL11</strain>
    </source>
</reference>
<organism evidence="1 2">
    <name type="scientific">Rhizopus oryzae</name>
    <name type="common">Mucormycosis agent</name>
    <name type="synonym">Rhizopus arrhizus var. delemar</name>
    <dbReference type="NCBI Taxonomy" id="64495"/>
    <lineage>
        <taxon>Eukaryota</taxon>
        <taxon>Fungi</taxon>
        <taxon>Fungi incertae sedis</taxon>
        <taxon>Mucoromycota</taxon>
        <taxon>Mucoromycotina</taxon>
        <taxon>Mucoromycetes</taxon>
        <taxon>Mucorales</taxon>
        <taxon>Mucorineae</taxon>
        <taxon>Rhizopodaceae</taxon>
        <taxon>Rhizopus</taxon>
    </lineage>
</organism>
<keyword evidence="2" id="KW-1185">Reference proteome</keyword>
<accession>A0A9P6WY27</accession>
<dbReference type="EMBL" id="JAANQT010003285">
    <property type="protein sequence ID" value="KAG1301207.1"/>
    <property type="molecule type" value="Genomic_DNA"/>
</dbReference>
<sequence length="174" mass="20025">MIPASNDDLDTRTFKAFKQQFLQQNLDKCLTNRNSKLLSHCRRSVSLDPILWAPVSNSERSRCIQWKLGWLPAGKPKPCPRHPAHHLSKKHAINCLNMHRRLFMSETIPDPLSFLLNMLPSHPSAHSGLALSWSQHWPTICSILHELDQLHHATTIPATHPHGHKLLEWIKQFL</sequence>
<dbReference type="AlphaFoldDB" id="A0A9P6WY27"/>
<comment type="caution">
    <text evidence="1">The sequence shown here is derived from an EMBL/GenBank/DDBJ whole genome shotgun (WGS) entry which is preliminary data.</text>
</comment>
<proteinExistence type="predicted"/>
<name>A0A9P6WY27_RHIOR</name>
<dbReference type="OrthoDB" id="10274014at2759"/>
<evidence type="ECO:0000313" key="1">
    <source>
        <dbReference type="EMBL" id="KAG1301207.1"/>
    </source>
</evidence>
<protein>
    <submittedName>
        <fullName evidence="1">Uncharacterized protein</fullName>
    </submittedName>
</protein>
<evidence type="ECO:0000313" key="2">
    <source>
        <dbReference type="Proteomes" id="UP000716291"/>
    </source>
</evidence>
<dbReference type="Proteomes" id="UP000716291">
    <property type="component" value="Unassembled WGS sequence"/>
</dbReference>
<gene>
    <name evidence="1" type="ORF">G6F64_012008</name>
</gene>